<dbReference type="Proteomes" id="UP000030653">
    <property type="component" value="Unassembled WGS sequence"/>
</dbReference>
<gene>
    <name evidence="1" type="ORF">DACRYDRAFT_20377</name>
</gene>
<keyword evidence="2" id="KW-1185">Reference proteome</keyword>
<protein>
    <submittedName>
        <fullName evidence="1">Uncharacterized protein</fullName>
    </submittedName>
</protein>
<dbReference type="EMBL" id="JH795857">
    <property type="protein sequence ID" value="EJU04734.1"/>
    <property type="molecule type" value="Genomic_DNA"/>
</dbReference>
<name>M5G7M0_DACPD</name>
<accession>M5G7M0</accession>
<proteinExistence type="predicted"/>
<evidence type="ECO:0000313" key="1">
    <source>
        <dbReference type="EMBL" id="EJU04734.1"/>
    </source>
</evidence>
<evidence type="ECO:0000313" key="2">
    <source>
        <dbReference type="Proteomes" id="UP000030653"/>
    </source>
</evidence>
<sequence length="69" mass="7818">MSKKDVSFMSSTREHSETMGPRCTVGLCFTCVSPHARHQFRTDIYTMLCTTRTVLKADEKSHMDSCPTT</sequence>
<dbReference type="HOGENOM" id="CLU_2775881_0_0_1"/>
<dbReference type="RefSeq" id="XP_040631628.1">
    <property type="nucleotide sequence ID" value="XM_040771912.1"/>
</dbReference>
<dbReference type="GeneID" id="63686974"/>
<organism evidence="1 2">
    <name type="scientific">Dacryopinax primogenitus (strain DJM 731)</name>
    <name type="common">Brown rot fungus</name>
    <dbReference type="NCBI Taxonomy" id="1858805"/>
    <lineage>
        <taxon>Eukaryota</taxon>
        <taxon>Fungi</taxon>
        <taxon>Dikarya</taxon>
        <taxon>Basidiomycota</taxon>
        <taxon>Agaricomycotina</taxon>
        <taxon>Dacrymycetes</taxon>
        <taxon>Dacrymycetales</taxon>
        <taxon>Dacrymycetaceae</taxon>
        <taxon>Dacryopinax</taxon>
    </lineage>
</organism>
<dbReference type="AlphaFoldDB" id="M5G7M0"/>
<reference evidence="1 2" key="1">
    <citation type="journal article" date="2012" name="Science">
        <title>The Paleozoic origin of enzymatic lignin decomposition reconstructed from 31 fungal genomes.</title>
        <authorList>
            <person name="Floudas D."/>
            <person name="Binder M."/>
            <person name="Riley R."/>
            <person name="Barry K."/>
            <person name="Blanchette R.A."/>
            <person name="Henrissat B."/>
            <person name="Martinez A.T."/>
            <person name="Otillar R."/>
            <person name="Spatafora J.W."/>
            <person name="Yadav J.S."/>
            <person name="Aerts A."/>
            <person name="Benoit I."/>
            <person name="Boyd A."/>
            <person name="Carlson A."/>
            <person name="Copeland A."/>
            <person name="Coutinho P.M."/>
            <person name="de Vries R.P."/>
            <person name="Ferreira P."/>
            <person name="Findley K."/>
            <person name="Foster B."/>
            <person name="Gaskell J."/>
            <person name="Glotzer D."/>
            <person name="Gorecki P."/>
            <person name="Heitman J."/>
            <person name="Hesse C."/>
            <person name="Hori C."/>
            <person name="Igarashi K."/>
            <person name="Jurgens J.A."/>
            <person name="Kallen N."/>
            <person name="Kersten P."/>
            <person name="Kohler A."/>
            <person name="Kuees U."/>
            <person name="Kumar T.K.A."/>
            <person name="Kuo A."/>
            <person name="LaButti K."/>
            <person name="Larrondo L.F."/>
            <person name="Lindquist E."/>
            <person name="Ling A."/>
            <person name="Lombard V."/>
            <person name="Lucas S."/>
            <person name="Lundell T."/>
            <person name="Martin R."/>
            <person name="McLaughlin D.J."/>
            <person name="Morgenstern I."/>
            <person name="Morin E."/>
            <person name="Murat C."/>
            <person name="Nagy L.G."/>
            <person name="Nolan M."/>
            <person name="Ohm R.A."/>
            <person name="Patyshakuliyeva A."/>
            <person name="Rokas A."/>
            <person name="Ruiz-Duenas F.J."/>
            <person name="Sabat G."/>
            <person name="Salamov A."/>
            <person name="Samejima M."/>
            <person name="Schmutz J."/>
            <person name="Slot J.C."/>
            <person name="St John F."/>
            <person name="Stenlid J."/>
            <person name="Sun H."/>
            <person name="Sun S."/>
            <person name="Syed K."/>
            <person name="Tsang A."/>
            <person name="Wiebenga A."/>
            <person name="Young D."/>
            <person name="Pisabarro A."/>
            <person name="Eastwood D.C."/>
            <person name="Martin F."/>
            <person name="Cullen D."/>
            <person name="Grigoriev I.V."/>
            <person name="Hibbett D.S."/>
        </authorList>
    </citation>
    <scope>NUCLEOTIDE SEQUENCE [LARGE SCALE GENOMIC DNA]</scope>
    <source>
        <strain evidence="1 2">DJM-731 SS1</strain>
    </source>
</reference>